<feature type="compositionally biased region" description="Polar residues" evidence="1">
    <location>
        <begin position="20"/>
        <end position="29"/>
    </location>
</feature>
<organism evidence="2 3">
    <name type="scientific">Purpureocillium lilacinum</name>
    <name type="common">Paecilomyces lilacinus</name>
    <dbReference type="NCBI Taxonomy" id="33203"/>
    <lineage>
        <taxon>Eukaryota</taxon>
        <taxon>Fungi</taxon>
        <taxon>Dikarya</taxon>
        <taxon>Ascomycota</taxon>
        <taxon>Pezizomycotina</taxon>
        <taxon>Sordariomycetes</taxon>
        <taxon>Hypocreomycetidae</taxon>
        <taxon>Hypocreales</taxon>
        <taxon>Ophiocordycipitaceae</taxon>
        <taxon>Purpureocillium</taxon>
    </lineage>
</organism>
<reference evidence="2 3" key="1">
    <citation type="journal article" date="2016" name="Front. Microbiol.">
        <title>Genome and transcriptome sequences reveal the specific parasitism of the nematophagous Purpureocillium lilacinum 36-1.</title>
        <authorList>
            <person name="Xie J."/>
            <person name="Li S."/>
            <person name="Mo C."/>
            <person name="Xiao X."/>
            <person name="Peng D."/>
            <person name="Wang G."/>
            <person name="Xiao Y."/>
        </authorList>
    </citation>
    <scope>NUCLEOTIDE SEQUENCE [LARGE SCALE GENOMIC DNA]</scope>
    <source>
        <strain evidence="2 3">36-1</strain>
    </source>
</reference>
<gene>
    <name evidence="2" type="ORF">PCL_06614</name>
</gene>
<dbReference type="Proteomes" id="UP000245956">
    <property type="component" value="Unassembled WGS sequence"/>
</dbReference>
<accession>A0A2U3EN74</accession>
<dbReference type="AlphaFoldDB" id="A0A2U3EN74"/>
<protein>
    <submittedName>
        <fullName evidence="2">Uncharacterized protein</fullName>
    </submittedName>
</protein>
<sequence>MQRRRSKPPTMERRGPRSPGPSQSHTRSPSHVLAGMHMCCLGGLSEDRFTVAVLAKRAQLLSVRTECSTPPVLMLELRVDVRRGSARRPLAMVTLTPQATVALEASWLAVVSSRPQAATLVACFAADWTGGIARMGIDSPRNGAMGDIRGACATAICAPPCAGVSRPSWAWTGAGGDLTCETRVLGGTRRLARQPGRRRSLNRPLTAPAQPWNGPFQHAPLAVSPYHRPSMARPTGSASRRACVDSASDSAAKCRSGDGFFRGEFVDETERAWLLWGLEEARHGIADEAPRSCRGQEKTKRGSAFMLHPRGLSLPSRLPVPVPAIHPSIHPSTDAPPRLPRPRFMPQARPRPRFSLFTAAPSSVLAHQHQRAFSAFFSSPYLAVLDCTARSLTCREAVLRSCPPPLLLFRAFVTTFILDFPPPPHSDHRALLVTISTRDSRFDIPFQSFPPTSSFFPAYQFSAAPLHVGYTDFVFGRVPQHHSCPATYPPTLACAHEGIVIPEEITLGLTSGRVCLPQHLSASAL</sequence>
<proteinExistence type="predicted"/>
<evidence type="ECO:0000256" key="1">
    <source>
        <dbReference type="SAM" id="MobiDB-lite"/>
    </source>
</evidence>
<feature type="compositionally biased region" description="Basic residues" evidence="1">
    <location>
        <begin position="191"/>
        <end position="201"/>
    </location>
</feature>
<feature type="region of interest" description="Disordered" evidence="1">
    <location>
        <begin position="1"/>
        <end position="29"/>
    </location>
</feature>
<evidence type="ECO:0000313" key="3">
    <source>
        <dbReference type="Proteomes" id="UP000245956"/>
    </source>
</evidence>
<name>A0A2U3EN74_PURLI</name>
<feature type="region of interest" description="Disordered" evidence="1">
    <location>
        <begin position="191"/>
        <end position="214"/>
    </location>
</feature>
<evidence type="ECO:0000313" key="2">
    <source>
        <dbReference type="EMBL" id="PWI75956.1"/>
    </source>
</evidence>
<comment type="caution">
    <text evidence="2">The sequence shown here is derived from an EMBL/GenBank/DDBJ whole genome shotgun (WGS) entry which is preliminary data.</text>
</comment>
<dbReference type="EMBL" id="LCWV01000002">
    <property type="protein sequence ID" value="PWI75956.1"/>
    <property type="molecule type" value="Genomic_DNA"/>
</dbReference>